<evidence type="ECO:0000313" key="1">
    <source>
        <dbReference type="EMBL" id="KAI0027646.1"/>
    </source>
</evidence>
<sequence length="249" mass="27370">MHASVAICSRTVVVTMILYGVWLASTVLDARGPFLVRKVRFTLLKVTWRPVQARAVYVPSLRFCGALKTNELIANDTGVLALDVLLLSVILDLLRRQESRRAAQGIAWLVIASAAEILAVVLTVLNLSGTFSRCPIPSSIFLPGFRGICASHMYRTLTDHGPVTTFRRTVRVAEFRIRARASKGKDGGAKEFEERRCSFRHTPRGVSSRHLVPAPGGGSRPQPSLSGRIRGTLTRAFRSVNLSVRSHVN</sequence>
<proteinExistence type="predicted"/>
<reference evidence="1" key="2">
    <citation type="journal article" date="2022" name="New Phytol.">
        <title>Evolutionary transition to the ectomycorrhizal habit in the genomes of a hyperdiverse lineage of mushroom-forming fungi.</title>
        <authorList>
            <person name="Looney B."/>
            <person name="Miyauchi S."/>
            <person name="Morin E."/>
            <person name="Drula E."/>
            <person name="Courty P.E."/>
            <person name="Kohler A."/>
            <person name="Kuo A."/>
            <person name="LaButti K."/>
            <person name="Pangilinan J."/>
            <person name="Lipzen A."/>
            <person name="Riley R."/>
            <person name="Andreopoulos W."/>
            <person name="He G."/>
            <person name="Johnson J."/>
            <person name="Nolan M."/>
            <person name="Tritt A."/>
            <person name="Barry K.W."/>
            <person name="Grigoriev I.V."/>
            <person name="Nagy L.G."/>
            <person name="Hibbett D."/>
            <person name="Henrissat B."/>
            <person name="Matheny P.B."/>
            <person name="Labbe J."/>
            <person name="Martin F.M."/>
        </authorList>
    </citation>
    <scope>NUCLEOTIDE SEQUENCE</scope>
    <source>
        <strain evidence="1">EC-137</strain>
    </source>
</reference>
<organism evidence="1 2">
    <name type="scientific">Vararia minispora EC-137</name>
    <dbReference type="NCBI Taxonomy" id="1314806"/>
    <lineage>
        <taxon>Eukaryota</taxon>
        <taxon>Fungi</taxon>
        <taxon>Dikarya</taxon>
        <taxon>Basidiomycota</taxon>
        <taxon>Agaricomycotina</taxon>
        <taxon>Agaricomycetes</taxon>
        <taxon>Russulales</taxon>
        <taxon>Lachnocladiaceae</taxon>
        <taxon>Vararia</taxon>
    </lineage>
</organism>
<dbReference type="EMBL" id="MU273863">
    <property type="protein sequence ID" value="KAI0027646.1"/>
    <property type="molecule type" value="Genomic_DNA"/>
</dbReference>
<accession>A0ACB8Q7V3</accession>
<gene>
    <name evidence="1" type="ORF">K488DRAFT_74377</name>
</gene>
<comment type="caution">
    <text evidence="1">The sequence shown here is derived from an EMBL/GenBank/DDBJ whole genome shotgun (WGS) entry which is preliminary data.</text>
</comment>
<reference evidence="1" key="1">
    <citation type="submission" date="2021-02" db="EMBL/GenBank/DDBJ databases">
        <authorList>
            <consortium name="DOE Joint Genome Institute"/>
            <person name="Ahrendt S."/>
            <person name="Looney B.P."/>
            <person name="Miyauchi S."/>
            <person name="Morin E."/>
            <person name="Drula E."/>
            <person name="Courty P.E."/>
            <person name="Chicoki N."/>
            <person name="Fauchery L."/>
            <person name="Kohler A."/>
            <person name="Kuo A."/>
            <person name="Labutti K."/>
            <person name="Pangilinan J."/>
            <person name="Lipzen A."/>
            <person name="Riley R."/>
            <person name="Andreopoulos W."/>
            <person name="He G."/>
            <person name="Johnson J."/>
            <person name="Barry K.W."/>
            <person name="Grigoriev I.V."/>
            <person name="Nagy L."/>
            <person name="Hibbett D."/>
            <person name="Henrissat B."/>
            <person name="Matheny P.B."/>
            <person name="Labbe J."/>
            <person name="Martin F."/>
        </authorList>
    </citation>
    <scope>NUCLEOTIDE SEQUENCE</scope>
    <source>
        <strain evidence="1">EC-137</strain>
    </source>
</reference>
<name>A0ACB8Q7V3_9AGAM</name>
<protein>
    <submittedName>
        <fullName evidence="1">Uncharacterized protein</fullName>
    </submittedName>
</protein>
<keyword evidence="2" id="KW-1185">Reference proteome</keyword>
<evidence type="ECO:0000313" key="2">
    <source>
        <dbReference type="Proteomes" id="UP000814128"/>
    </source>
</evidence>
<dbReference type="Proteomes" id="UP000814128">
    <property type="component" value="Unassembled WGS sequence"/>
</dbReference>